<dbReference type="GeneID" id="105843289"/>
<organism evidence="8 9">
    <name type="scientific">Hydra vulgaris</name>
    <name type="common">Hydra</name>
    <name type="synonym">Hydra attenuata</name>
    <dbReference type="NCBI Taxonomy" id="6087"/>
    <lineage>
        <taxon>Eukaryota</taxon>
        <taxon>Metazoa</taxon>
        <taxon>Cnidaria</taxon>
        <taxon>Hydrozoa</taxon>
        <taxon>Hydroidolina</taxon>
        <taxon>Anthoathecata</taxon>
        <taxon>Aplanulata</taxon>
        <taxon>Hydridae</taxon>
        <taxon>Hydra</taxon>
    </lineage>
</organism>
<dbReference type="Pfam" id="PF01428">
    <property type="entry name" value="zf-AN1"/>
    <property type="match status" value="2"/>
</dbReference>
<proteinExistence type="predicted"/>
<evidence type="ECO:0000256" key="6">
    <source>
        <dbReference type="SAM" id="MobiDB-lite"/>
    </source>
</evidence>
<evidence type="ECO:0000256" key="5">
    <source>
        <dbReference type="PROSITE-ProRule" id="PRU00449"/>
    </source>
</evidence>
<evidence type="ECO:0000313" key="9">
    <source>
        <dbReference type="RefSeq" id="XP_065667243.1"/>
    </source>
</evidence>
<dbReference type="SMART" id="SM00154">
    <property type="entry name" value="ZnF_AN1"/>
    <property type="match status" value="2"/>
</dbReference>
<protein>
    <submittedName>
        <fullName evidence="9">AN1-type zinc finger protein 2A isoform X2</fullName>
    </submittedName>
</protein>
<dbReference type="Pfam" id="PF25403">
    <property type="entry name" value="zf-C2H2_ZFAND2"/>
    <property type="match status" value="1"/>
</dbReference>
<feature type="compositionally biased region" description="Polar residues" evidence="6">
    <location>
        <begin position="220"/>
        <end position="232"/>
    </location>
</feature>
<keyword evidence="2" id="KW-0677">Repeat</keyword>
<evidence type="ECO:0000259" key="7">
    <source>
        <dbReference type="PROSITE" id="PS51039"/>
    </source>
</evidence>
<sequence length="232" mass="26066">MELPNIGKNCSLSTCNQLDFLPIICDCCKKTFCKEHAHYDNHVCPTATLKDRRAPTCPLCNKIVSILPHESIDQKVNDHIENDCKSDLAKHTRSQRCIAKGCKNRELVPVLCSLCKQIVCLRHRHESNHNCPGDNARKKKNEVFGKSTIPSRISPISYNGMSENEAIAAALKASADHLRTDQLDQLESKSGLTEQEQEDFALAQALAQSQIDEQERQRRVNSQKNESNCVIN</sequence>
<dbReference type="PROSITE" id="PS51039">
    <property type="entry name" value="ZF_AN1"/>
    <property type="match status" value="2"/>
</dbReference>
<evidence type="ECO:0000256" key="4">
    <source>
        <dbReference type="ARBA" id="ARBA00022833"/>
    </source>
</evidence>
<keyword evidence="3 5" id="KW-0863">Zinc-finger</keyword>
<keyword evidence="1" id="KW-0479">Metal-binding</keyword>
<dbReference type="PANTHER" id="PTHR14677:SF20">
    <property type="entry name" value="ZINC FINGER AN1-TYPE CONTAINING 2A-RELATED"/>
    <property type="match status" value="1"/>
</dbReference>
<name>A0ABM4CZ58_HYDVU</name>
<feature type="domain" description="AN1-type" evidence="7">
    <location>
        <begin position="91"/>
        <end position="139"/>
    </location>
</feature>
<dbReference type="SUPFAM" id="SSF118310">
    <property type="entry name" value="AN1-like Zinc finger"/>
    <property type="match status" value="2"/>
</dbReference>
<evidence type="ECO:0000313" key="8">
    <source>
        <dbReference type="Proteomes" id="UP001652625"/>
    </source>
</evidence>
<dbReference type="RefSeq" id="XP_065667243.1">
    <property type="nucleotide sequence ID" value="XM_065811171.1"/>
</dbReference>
<dbReference type="InterPro" id="IPR000058">
    <property type="entry name" value="Znf_AN1"/>
</dbReference>
<gene>
    <name evidence="9" type="primary">LOC105843289</name>
</gene>
<dbReference type="Gene3D" id="4.10.1110.10">
    <property type="entry name" value="AN1-like Zinc finger"/>
    <property type="match status" value="2"/>
</dbReference>
<feature type="domain" description="AN1-type" evidence="7">
    <location>
        <begin position="4"/>
        <end position="52"/>
    </location>
</feature>
<dbReference type="Proteomes" id="UP001652625">
    <property type="component" value="Chromosome 12"/>
</dbReference>
<keyword evidence="8" id="KW-1185">Reference proteome</keyword>
<keyword evidence="4" id="KW-0862">Zinc</keyword>
<dbReference type="PANTHER" id="PTHR14677">
    <property type="entry name" value="ARSENITE INDUCUBLE RNA ASSOCIATED PROTEIN AIP-1-RELATED"/>
    <property type="match status" value="1"/>
</dbReference>
<accession>A0ABM4CZ58</accession>
<evidence type="ECO:0000256" key="3">
    <source>
        <dbReference type="ARBA" id="ARBA00022771"/>
    </source>
</evidence>
<feature type="region of interest" description="Disordered" evidence="6">
    <location>
        <begin position="211"/>
        <end position="232"/>
    </location>
</feature>
<evidence type="ECO:0000256" key="2">
    <source>
        <dbReference type="ARBA" id="ARBA00022737"/>
    </source>
</evidence>
<reference evidence="9" key="1">
    <citation type="submission" date="2025-08" db="UniProtKB">
        <authorList>
            <consortium name="RefSeq"/>
        </authorList>
    </citation>
    <scope>IDENTIFICATION</scope>
</reference>
<dbReference type="InterPro" id="IPR057357">
    <property type="entry name" value="Znf-C2H2_ZFAND2A/B"/>
</dbReference>
<evidence type="ECO:0000256" key="1">
    <source>
        <dbReference type="ARBA" id="ARBA00022723"/>
    </source>
</evidence>
<dbReference type="InterPro" id="IPR035896">
    <property type="entry name" value="AN1-like_Znf"/>
</dbReference>